<keyword evidence="2" id="KW-0560">Oxidoreductase</keyword>
<dbReference type="GO" id="GO:0004791">
    <property type="term" value="F:thioredoxin-disulfide reductase (NADPH) activity"/>
    <property type="evidence" value="ECO:0007669"/>
    <property type="project" value="UniProtKB-EC"/>
</dbReference>
<proteinExistence type="predicted"/>
<dbReference type="Proteomes" id="UP000005940">
    <property type="component" value="Chromosome"/>
</dbReference>
<dbReference type="InterPro" id="IPR023753">
    <property type="entry name" value="FAD/NAD-binding_dom"/>
</dbReference>
<dbReference type="PRINTS" id="PR00469">
    <property type="entry name" value="PNDRDTASEII"/>
</dbReference>
<reference evidence="6 7" key="1">
    <citation type="journal article" date="2012" name="J. Bacteriol.">
        <title>Draft genome of Streptomyces tsukubaensis NRRL 18488, the producer of the clinically important immunosuppressant tacrolimus (FK506).</title>
        <authorList>
            <person name="Barreiro C."/>
            <person name="Prieto C."/>
            <person name="Sola-Landa A."/>
            <person name="Solera E."/>
            <person name="Martinez-Castro M."/>
            <person name="Perez-Redondo R."/>
            <person name="Garcia-Estrada C."/>
            <person name="Aparicio J.F."/>
            <person name="Fernandez-Martinez L.T."/>
            <person name="Santos-Aberturas J."/>
            <person name="Salehi-Najafabadi Z."/>
            <person name="Rodriguez-Garcia A."/>
            <person name="Tauch A."/>
            <person name="Martin J.F."/>
        </authorList>
    </citation>
    <scope>NUCLEOTIDE SEQUENCE [LARGE SCALE GENOMIC DNA]</scope>
    <source>
        <strain evidence="7">DSM 42081 / NBRC 108919 / NRRL 18488 / 9993</strain>
    </source>
</reference>
<keyword evidence="4" id="KW-0472">Membrane</keyword>
<dbReference type="SUPFAM" id="SSF51905">
    <property type="entry name" value="FAD/NAD(P)-binding domain"/>
    <property type="match status" value="1"/>
</dbReference>
<organism evidence="6 7">
    <name type="scientific">Streptomyces tsukubensis (strain DSM 42081 / NBRC 108919 / NRRL 18488 / 9993)</name>
    <dbReference type="NCBI Taxonomy" id="1114943"/>
    <lineage>
        <taxon>Bacteria</taxon>
        <taxon>Bacillati</taxon>
        <taxon>Actinomycetota</taxon>
        <taxon>Actinomycetes</taxon>
        <taxon>Kitasatosporales</taxon>
        <taxon>Streptomycetaceae</taxon>
        <taxon>Streptomyces</taxon>
    </lineage>
</organism>
<keyword evidence="1" id="KW-0285">Flavoprotein</keyword>
<dbReference type="PRINTS" id="PR00368">
    <property type="entry name" value="FADPNR"/>
</dbReference>
<dbReference type="PANTHER" id="PTHR48105">
    <property type="entry name" value="THIOREDOXIN REDUCTASE 1-RELATED-RELATED"/>
    <property type="match status" value="1"/>
</dbReference>
<evidence type="ECO:0000256" key="4">
    <source>
        <dbReference type="SAM" id="Phobius"/>
    </source>
</evidence>
<feature type="domain" description="FAD/NAD(P)-binding" evidence="5">
    <location>
        <begin position="20"/>
        <end position="298"/>
    </location>
</feature>
<keyword evidence="7" id="KW-1185">Reference proteome</keyword>
<dbReference type="EMBL" id="CP029159">
    <property type="protein sequence ID" value="QKM71498.1"/>
    <property type="molecule type" value="Genomic_DNA"/>
</dbReference>
<protein>
    <submittedName>
        <fullName evidence="6">NAD(P)/FAD-dependent oxidoreductase</fullName>
    </submittedName>
</protein>
<evidence type="ECO:0000313" key="7">
    <source>
        <dbReference type="Proteomes" id="UP000005940"/>
    </source>
</evidence>
<evidence type="ECO:0000256" key="2">
    <source>
        <dbReference type="ARBA" id="ARBA00023002"/>
    </source>
</evidence>
<comment type="catalytic activity">
    <reaction evidence="3">
        <text>[thioredoxin]-dithiol + NADP(+) = [thioredoxin]-disulfide + NADPH + H(+)</text>
        <dbReference type="Rhea" id="RHEA:20345"/>
        <dbReference type="Rhea" id="RHEA-COMP:10698"/>
        <dbReference type="Rhea" id="RHEA-COMP:10700"/>
        <dbReference type="ChEBI" id="CHEBI:15378"/>
        <dbReference type="ChEBI" id="CHEBI:29950"/>
        <dbReference type="ChEBI" id="CHEBI:50058"/>
        <dbReference type="ChEBI" id="CHEBI:57783"/>
        <dbReference type="ChEBI" id="CHEBI:58349"/>
        <dbReference type="EC" id="1.8.1.9"/>
    </reaction>
</comment>
<dbReference type="RefSeq" id="WP_045852853.1">
    <property type="nucleotide sequence ID" value="NZ_CP029159.1"/>
</dbReference>
<name>A0A7G3UNA5_STRT9</name>
<evidence type="ECO:0000313" key="6">
    <source>
        <dbReference type="EMBL" id="QKM71498.1"/>
    </source>
</evidence>
<dbReference type="InterPro" id="IPR036188">
    <property type="entry name" value="FAD/NAD-bd_sf"/>
</dbReference>
<dbReference type="AlphaFoldDB" id="A0A7G3UNA5"/>
<feature type="transmembrane region" description="Helical" evidence="4">
    <location>
        <begin position="20"/>
        <end position="38"/>
    </location>
</feature>
<dbReference type="Pfam" id="PF07992">
    <property type="entry name" value="Pyr_redox_2"/>
    <property type="match status" value="1"/>
</dbReference>
<keyword evidence="4" id="KW-0812">Transmembrane</keyword>
<gene>
    <name evidence="6" type="ORF">STSU_009920</name>
</gene>
<evidence type="ECO:0000256" key="3">
    <source>
        <dbReference type="ARBA" id="ARBA00048132"/>
    </source>
</evidence>
<accession>A0A7G3UNA5</accession>
<evidence type="ECO:0000259" key="5">
    <source>
        <dbReference type="Pfam" id="PF07992"/>
    </source>
</evidence>
<dbReference type="InterPro" id="IPR050097">
    <property type="entry name" value="Ferredoxin-NADP_redctase_2"/>
</dbReference>
<sequence length="330" mass="33576">MGATNGSGDGTGSTGTDTGYDVIVVGAGAAGLSAALVLGRARRRVAVVDSGEPRNAPAAQMHGFLSRDGMPPAELLAVGRAEAGRYGVEFFDALADEITADGGGFGLRLAGGALLTARRVLVATGLRDELPDLPGVRERWGRDVLHCPYCHGYEVRDEPLGVLGTGPGSVHQALMVRQWSGDVVLFAQGVEPDAEQREQLAARGVRIEETPVKRLAVADGALRGVELTDGRVVPRTAVFTAPRMVPRDGLLTPLGCARDETTGAVVTDGTGRTSVAGVWAVGNVTDARAQVPVAVGAGAAAAMDINNGLVAEDVAGAVAAARAVSATTGA</sequence>
<dbReference type="Gene3D" id="3.50.50.60">
    <property type="entry name" value="FAD/NAD(P)-binding domain"/>
    <property type="match status" value="2"/>
</dbReference>
<keyword evidence="4" id="KW-1133">Transmembrane helix</keyword>
<evidence type="ECO:0000256" key="1">
    <source>
        <dbReference type="ARBA" id="ARBA00022630"/>
    </source>
</evidence>